<name>J4I8G0_9APHY</name>
<sequence>MDERWPEDKKMYSGETWKNGAEETRPRQVCCGGGGKRKKKEEKRFWAGERRAGKARSHPADRGDLGPLGHRFAIHLPYKPSSRPLASPSPSKPSPLAIALALARLYTPSSSTLTSIQYACQEALPTPERASL</sequence>
<feature type="region of interest" description="Disordered" evidence="1">
    <location>
        <begin position="1"/>
        <end position="68"/>
    </location>
</feature>
<dbReference type="RefSeq" id="XP_012178629.1">
    <property type="nucleotide sequence ID" value="XM_012323239.1"/>
</dbReference>
<accession>J4I8G0</accession>
<dbReference type="GeneID" id="24094257"/>
<proteinExistence type="predicted"/>
<feature type="compositionally biased region" description="Basic and acidic residues" evidence="1">
    <location>
        <begin position="1"/>
        <end position="12"/>
    </location>
</feature>
<dbReference type="AlphaFoldDB" id="J4I8G0"/>
<dbReference type="Proteomes" id="UP000006352">
    <property type="component" value="Unassembled WGS sequence"/>
</dbReference>
<protein>
    <submittedName>
        <fullName evidence="2">Uncharacterized protein</fullName>
    </submittedName>
</protein>
<gene>
    <name evidence="2" type="ORF">FIBRA_01364</name>
</gene>
<organism evidence="2 3">
    <name type="scientific">Fibroporia radiculosa</name>
    <dbReference type="NCBI Taxonomy" id="599839"/>
    <lineage>
        <taxon>Eukaryota</taxon>
        <taxon>Fungi</taxon>
        <taxon>Dikarya</taxon>
        <taxon>Basidiomycota</taxon>
        <taxon>Agaricomycotina</taxon>
        <taxon>Agaricomycetes</taxon>
        <taxon>Polyporales</taxon>
        <taxon>Fibroporiaceae</taxon>
        <taxon>Fibroporia</taxon>
    </lineage>
</organism>
<dbReference type="InParanoid" id="J4I8G0"/>
<reference evidence="2 3" key="1">
    <citation type="journal article" date="2012" name="Appl. Environ. Microbiol.">
        <title>Short-read sequencing for genomic analysis of the brown rot fungus Fibroporia radiculosa.</title>
        <authorList>
            <person name="Tang J.D."/>
            <person name="Perkins A.D."/>
            <person name="Sonstegard T.S."/>
            <person name="Schroeder S.G."/>
            <person name="Burgess S.C."/>
            <person name="Diehl S.V."/>
        </authorList>
    </citation>
    <scope>NUCLEOTIDE SEQUENCE [LARGE SCALE GENOMIC DNA]</scope>
    <source>
        <strain evidence="2 3">TFFH 294</strain>
    </source>
</reference>
<keyword evidence="3" id="KW-1185">Reference proteome</keyword>
<evidence type="ECO:0000313" key="3">
    <source>
        <dbReference type="Proteomes" id="UP000006352"/>
    </source>
</evidence>
<evidence type="ECO:0000256" key="1">
    <source>
        <dbReference type="SAM" id="MobiDB-lite"/>
    </source>
</evidence>
<dbReference type="EMBL" id="HE796928">
    <property type="protein sequence ID" value="CCL99346.1"/>
    <property type="molecule type" value="Genomic_DNA"/>
</dbReference>
<dbReference type="HOGENOM" id="CLU_1917091_0_0_1"/>
<evidence type="ECO:0000313" key="2">
    <source>
        <dbReference type="EMBL" id="CCL99346.1"/>
    </source>
</evidence>
<feature type="compositionally biased region" description="Basic and acidic residues" evidence="1">
    <location>
        <begin position="42"/>
        <end position="64"/>
    </location>
</feature>